<organism evidence="1 2">
    <name type="scientific">Halioxenophilus aromaticivorans</name>
    <dbReference type="NCBI Taxonomy" id="1306992"/>
    <lineage>
        <taxon>Bacteria</taxon>
        <taxon>Pseudomonadati</taxon>
        <taxon>Pseudomonadota</taxon>
        <taxon>Gammaproteobacteria</taxon>
        <taxon>Alteromonadales</taxon>
        <taxon>Alteromonadaceae</taxon>
        <taxon>Halioxenophilus</taxon>
    </lineage>
</organism>
<dbReference type="RefSeq" id="WP_345424454.1">
    <property type="nucleotide sequence ID" value="NZ_AP031496.1"/>
</dbReference>
<dbReference type="InterPro" id="IPR003718">
    <property type="entry name" value="OsmC/Ohr_fam"/>
</dbReference>
<comment type="caution">
    <text evidence="1">The sequence shown here is derived from an EMBL/GenBank/DDBJ whole genome shotgun (WGS) entry which is preliminary data.</text>
</comment>
<accession>A0AAV3U5B4</accession>
<reference evidence="2" key="1">
    <citation type="journal article" date="2019" name="Int. J. Syst. Evol. Microbiol.">
        <title>The Global Catalogue of Microorganisms (GCM) 10K type strain sequencing project: providing services to taxonomists for standard genome sequencing and annotation.</title>
        <authorList>
            <consortium name="The Broad Institute Genomics Platform"/>
            <consortium name="The Broad Institute Genome Sequencing Center for Infectious Disease"/>
            <person name="Wu L."/>
            <person name="Ma J."/>
        </authorList>
    </citation>
    <scope>NUCLEOTIDE SEQUENCE [LARGE SCALE GENOMIC DNA]</scope>
    <source>
        <strain evidence="2">JCM 19134</strain>
    </source>
</reference>
<dbReference type="Gene3D" id="3.30.300.20">
    <property type="match status" value="1"/>
</dbReference>
<sequence>MSDYTAKIQWARSEGETFVDKHYSRGHTWEFDGGVTVPASSSPHVVPPPYSVAANVDPEEAFVAALSSCHMLFFLSIAAKRRYCVESYTDHAYGIMEQDQRGKTALTKVVLRPKAIFSADKTPTREQLEKLHHLAHEQCFIANSVTADVVTEIPAE</sequence>
<gene>
    <name evidence="1" type="ORF">GCM10025791_31700</name>
</gene>
<dbReference type="AlphaFoldDB" id="A0AAV3U5B4"/>
<evidence type="ECO:0000313" key="2">
    <source>
        <dbReference type="Proteomes" id="UP001409585"/>
    </source>
</evidence>
<name>A0AAV3U5B4_9ALTE</name>
<dbReference type="InterPro" id="IPR015946">
    <property type="entry name" value="KH_dom-like_a/b"/>
</dbReference>
<dbReference type="InterPro" id="IPR036102">
    <property type="entry name" value="OsmC/Ohrsf"/>
</dbReference>
<dbReference type="Proteomes" id="UP001409585">
    <property type="component" value="Unassembled WGS sequence"/>
</dbReference>
<proteinExistence type="predicted"/>
<dbReference type="PANTHER" id="PTHR42830">
    <property type="entry name" value="OSMOTICALLY INDUCIBLE FAMILY PROTEIN"/>
    <property type="match status" value="1"/>
</dbReference>
<keyword evidence="2" id="KW-1185">Reference proteome</keyword>
<dbReference type="Pfam" id="PF02566">
    <property type="entry name" value="OsmC"/>
    <property type="match status" value="1"/>
</dbReference>
<protein>
    <submittedName>
        <fullName evidence="1">OsmC family protein</fullName>
    </submittedName>
</protein>
<evidence type="ECO:0000313" key="1">
    <source>
        <dbReference type="EMBL" id="GAA4949169.1"/>
    </source>
</evidence>
<dbReference type="EMBL" id="BAABLX010000028">
    <property type="protein sequence ID" value="GAA4949169.1"/>
    <property type="molecule type" value="Genomic_DNA"/>
</dbReference>
<dbReference type="SUPFAM" id="SSF82784">
    <property type="entry name" value="OsmC-like"/>
    <property type="match status" value="1"/>
</dbReference>
<dbReference type="InterPro" id="IPR052707">
    <property type="entry name" value="OsmC_Ohr_Peroxiredoxin"/>
</dbReference>
<dbReference type="PANTHER" id="PTHR42830:SF2">
    <property type="entry name" value="OSMC_OHR FAMILY PROTEIN"/>
    <property type="match status" value="1"/>
</dbReference>